<dbReference type="OrthoDB" id="1442221at2"/>
<dbReference type="Proteomes" id="UP000324133">
    <property type="component" value="Unassembled WGS sequence"/>
</dbReference>
<feature type="compositionally biased region" description="Basic and acidic residues" evidence="1">
    <location>
        <begin position="30"/>
        <end position="40"/>
    </location>
</feature>
<accession>A0A5B6THP9</accession>
<feature type="region of interest" description="Disordered" evidence="1">
    <location>
        <begin position="21"/>
        <end position="48"/>
    </location>
</feature>
<dbReference type="AlphaFoldDB" id="A0A5B6THP9"/>
<reference evidence="2 3" key="1">
    <citation type="submission" date="2019-07" db="EMBL/GenBank/DDBJ databases">
        <title>Rufibacter sp. nov., isolated from lake sediment.</title>
        <authorList>
            <person name="Qu J.-H."/>
        </authorList>
    </citation>
    <scope>NUCLEOTIDE SEQUENCE [LARGE SCALE GENOMIC DNA]</scope>
    <source>
        <strain evidence="2 3">NBS58-1</strain>
    </source>
</reference>
<keyword evidence="3" id="KW-1185">Reference proteome</keyword>
<protein>
    <recommendedName>
        <fullName evidence="4">Lipoprotein</fullName>
    </recommendedName>
</protein>
<dbReference type="RefSeq" id="WP_149089829.1">
    <property type="nucleotide sequence ID" value="NZ_VKKY01000001.1"/>
</dbReference>
<evidence type="ECO:0008006" key="4">
    <source>
        <dbReference type="Google" id="ProtNLM"/>
    </source>
</evidence>
<gene>
    <name evidence="2" type="ORF">FOA19_05885</name>
</gene>
<comment type="caution">
    <text evidence="2">The sequence shown here is derived from an EMBL/GenBank/DDBJ whole genome shotgun (WGS) entry which is preliminary data.</text>
</comment>
<organism evidence="2 3">
    <name type="scientific">Rufibacter hautae</name>
    <dbReference type="NCBI Taxonomy" id="2595005"/>
    <lineage>
        <taxon>Bacteria</taxon>
        <taxon>Pseudomonadati</taxon>
        <taxon>Bacteroidota</taxon>
        <taxon>Cytophagia</taxon>
        <taxon>Cytophagales</taxon>
        <taxon>Hymenobacteraceae</taxon>
        <taxon>Rufibacter</taxon>
    </lineage>
</organism>
<proteinExistence type="predicted"/>
<name>A0A5B6THP9_9BACT</name>
<evidence type="ECO:0000313" key="2">
    <source>
        <dbReference type="EMBL" id="KAA3440192.1"/>
    </source>
</evidence>
<evidence type="ECO:0000256" key="1">
    <source>
        <dbReference type="SAM" id="MobiDB-lite"/>
    </source>
</evidence>
<evidence type="ECO:0000313" key="3">
    <source>
        <dbReference type="Proteomes" id="UP000324133"/>
    </source>
</evidence>
<dbReference type="PROSITE" id="PS51257">
    <property type="entry name" value="PROKAR_LIPOPROTEIN"/>
    <property type="match status" value="1"/>
</dbReference>
<dbReference type="EMBL" id="VKKY01000001">
    <property type="protein sequence ID" value="KAA3440192.1"/>
    <property type="molecule type" value="Genomic_DNA"/>
</dbReference>
<sequence>MKRSSLVLIAFYLSFGCSEKVNSESNPKTIKTETAKKTESTEQSYQTPADSLRSYEFKDYRTVKLTDPIYEDFDGDSVKDTAVFTSRKQKAGVIIRSGKSNKEYVIGCGKEFEEMSDDFSWVDSWGVVKDKETFEIIIENAEIVGERKFILDNPSIFVMKHENGGIITFKNGHYEWVHQSD</sequence>